<dbReference type="AlphaFoldDB" id="A0A392VL68"/>
<dbReference type="EMBL" id="LXQA011174017">
    <property type="protein sequence ID" value="MCI87731.1"/>
    <property type="molecule type" value="Genomic_DNA"/>
</dbReference>
<sequence>MVEIEILVVGVVLVVLVDVVLLE</sequence>
<evidence type="ECO:0000313" key="3">
    <source>
        <dbReference type="Proteomes" id="UP000265520"/>
    </source>
</evidence>
<keyword evidence="3" id="KW-1185">Reference proteome</keyword>
<name>A0A392VL68_9FABA</name>
<keyword evidence="1" id="KW-0472">Membrane</keyword>
<keyword evidence="1" id="KW-0812">Transmembrane</keyword>
<organism evidence="2 3">
    <name type="scientific">Trifolium medium</name>
    <dbReference type="NCBI Taxonomy" id="97028"/>
    <lineage>
        <taxon>Eukaryota</taxon>
        <taxon>Viridiplantae</taxon>
        <taxon>Streptophyta</taxon>
        <taxon>Embryophyta</taxon>
        <taxon>Tracheophyta</taxon>
        <taxon>Spermatophyta</taxon>
        <taxon>Magnoliopsida</taxon>
        <taxon>eudicotyledons</taxon>
        <taxon>Gunneridae</taxon>
        <taxon>Pentapetalae</taxon>
        <taxon>rosids</taxon>
        <taxon>fabids</taxon>
        <taxon>Fabales</taxon>
        <taxon>Fabaceae</taxon>
        <taxon>Papilionoideae</taxon>
        <taxon>50 kb inversion clade</taxon>
        <taxon>NPAAA clade</taxon>
        <taxon>Hologalegina</taxon>
        <taxon>IRL clade</taxon>
        <taxon>Trifolieae</taxon>
        <taxon>Trifolium</taxon>
    </lineage>
</organism>
<proteinExistence type="predicted"/>
<dbReference type="Proteomes" id="UP000265520">
    <property type="component" value="Unassembled WGS sequence"/>
</dbReference>
<feature type="non-terminal residue" evidence="2">
    <location>
        <position position="23"/>
    </location>
</feature>
<comment type="caution">
    <text evidence="2">The sequence shown here is derived from an EMBL/GenBank/DDBJ whole genome shotgun (WGS) entry which is preliminary data.</text>
</comment>
<evidence type="ECO:0000256" key="1">
    <source>
        <dbReference type="SAM" id="Phobius"/>
    </source>
</evidence>
<feature type="transmembrane region" description="Helical" evidence="1">
    <location>
        <begin position="6"/>
        <end position="22"/>
    </location>
</feature>
<evidence type="ECO:0000313" key="2">
    <source>
        <dbReference type="EMBL" id="MCI87731.1"/>
    </source>
</evidence>
<keyword evidence="1" id="KW-1133">Transmembrane helix</keyword>
<accession>A0A392VL68</accession>
<reference evidence="2 3" key="1">
    <citation type="journal article" date="2018" name="Front. Plant Sci.">
        <title>Red Clover (Trifolium pratense) and Zigzag Clover (T. medium) - A Picture of Genomic Similarities and Differences.</title>
        <authorList>
            <person name="Dluhosova J."/>
            <person name="Istvanek J."/>
            <person name="Nedelnik J."/>
            <person name="Repkova J."/>
        </authorList>
    </citation>
    <scope>NUCLEOTIDE SEQUENCE [LARGE SCALE GENOMIC DNA]</scope>
    <source>
        <strain evidence="3">cv. 10/8</strain>
        <tissue evidence="2">Leaf</tissue>
    </source>
</reference>
<protein>
    <submittedName>
        <fullName evidence="2">Uncharacterized protein</fullName>
    </submittedName>
</protein>